<organism evidence="1 2">
    <name type="scientific">Dioscorea alata</name>
    <name type="common">Purple yam</name>
    <dbReference type="NCBI Taxonomy" id="55571"/>
    <lineage>
        <taxon>Eukaryota</taxon>
        <taxon>Viridiplantae</taxon>
        <taxon>Streptophyta</taxon>
        <taxon>Embryophyta</taxon>
        <taxon>Tracheophyta</taxon>
        <taxon>Spermatophyta</taxon>
        <taxon>Magnoliopsida</taxon>
        <taxon>Liliopsida</taxon>
        <taxon>Dioscoreales</taxon>
        <taxon>Dioscoreaceae</taxon>
        <taxon>Dioscorea</taxon>
    </lineage>
</organism>
<reference evidence="2" key="1">
    <citation type="journal article" date="2022" name="Nat. Commun.">
        <title>Chromosome evolution and the genetic basis of agronomically important traits in greater yam.</title>
        <authorList>
            <person name="Bredeson J.V."/>
            <person name="Lyons J.B."/>
            <person name="Oniyinde I.O."/>
            <person name="Okereke N.R."/>
            <person name="Kolade O."/>
            <person name="Nnabue I."/>
            <person name="Nwadili C.O."/>
            <person name="Hribova E."/>
            <person name="Parker M."/>
            <person name="Nwogha J."/>
            <person name="Shu S."/>
            <person name="Carlson J."/>
            <person name="Kariba R."/>
            <person name="Muthemba S."/>
            <person name="Knop K."/>
            <person name="Barton G.J."/>
            <person name="Sherwood A.V."/>
            <person name="Lopez-Montes A."/>
            <person name="Asiedu R."/>
            <person name="Jamnadass R."/>
            <person name="Muchugi A."/>
            <person name="Goodstein D."/>
            <person name="Egesi C.N."/>
            <person name="Featherston J."/>
            <person name="Asfaw A."/>
            <person name="Simpson G.G."/>
            <person name="Dolezel J."/>
            <person name="Hendre P.S."/>
            <person name="Van Deynze A."/>
            <person name="Kumar P.L."/>
            <person name="Obidiegwu J.E."/>
            <person name="Bhattacharjee R."/>
            <person name="Rokhsar D.S."/>
        </authorList>
    </citation>
    <scope>NUCLEOTIDE SEQUENCE [LARGE SCALE GENOMIC DNA]</scope>
    <source>
        <strain evidence="2">cv. TDa95/00328</strain>
    </source>
</reference>
<protein>
    <submittedName>
        <fullName evidence="1">Phosphodiesterase I protein</fullName>
        <ecNumber evidence="1">3.1.4.1</ecNumber>
    </submittedName>
</protein>
<accession>A0ACB7TQD5</accession>
<evidence type="ECO:0000313" key="2">
    <source>
        <dbReference type="Proteomes" id="UP000827976"/>
    </source>
</evidence>
<sequence length="465" mass="52139">MLSGRESLIRLIGKRRRTLPPNLWLLLESVASDSSSGKNKASLEACSAAAHSEKPGDLPYDVEWVSCPVCGCSIRGLIKLFVAPVRANSSWYSAFGEDISKCLLNVAWPFVATHGNINSYSCLATEKKRKLTQSTLLQFNFCPKLSNTTPLTNSSYPANYEKANESNCANESSNNHVLVECASVQNCGGNKFSSNSLGHVHCDIDTSDAASIENIVNERTIPHHGVDLPSLNMHCQSLKIPRLGSNEAENSDFVETLETFIVGRRFHQNIELRHNASLSVVRDLENSNDIHAIKGSITSLPKHPLGAVPIRLVCQMVIKDNSMESVDRETFKLLWPVYQRNFRLLVQDVLHKHLHLFVNEETLFLGSFNLLSDDAQRLFVRLYTRKGPWFRMANISYPEISDPKKAILELQLAGYIDSFPLSEAPSINDIRDVFDVLSAFEIREISKLELCRSIINININNRLHY</sequence>
<dbReference type="EMBL" id="CM037030">
    <property type="protein sequence ID" value="KAH7650866.1"/>
    <property type="molecule type" value="Genomic_DNA"/>
</dbReference>
<keyword evidence="1" id="KW-0378">Hydrolase</keyword>
<evidence type="ECO:0000313" key="1">
    <source>
        <dbReference type="EMBL" id="KAH7650866.1"/>
    </source>
</evidence>
<gene>
    <name evidence="1" type="ORF">IHE45_20G020700</name>
</gene>
<keyword evidence="2" id="KW-1185">Reference proteome</keyword>
<dbReference type="Proteomes" id="UP000827976">
    <property type="component" value="Chromosome 20"/>
</dbReference>
<name>A0ACB7TQD5_DIOAL</name>
<proteinExistence type="predicted"/>
<dbReference type="EC" id="3.1.4.1" evidence="1"/>
<comment type="caution">
    <text evidence="1">The sequence shown here is derived from an EMBL/GenBank/DDBJ whole genome shotgun (WGS) entry which is preliminary data.</text>
</comment>